<reference evidence="2" key="1">
    <citation type="submission" date="2020-11" db="EMBL/GenBank/DDBJ databases">
        <title>Azospira restricta DSM 18626 genome sequence.</title>
        <authorList>
            <person name="Moe W.M."/>
        </authorList>
    </citation>
    <scope>NUCLEOTIDE SEQUENCE</scope>
    <source>
        <strain evidence="2">DSM 18626</strain>
    </source>
</reference>
<dbReference type="KEGG" id="ares:IWH25_11185"/>
<dbReference type="EMBL" id="CP064781">
    <property type="protein sequence ID" value="QRJ62355.1"/>
    <property type="molecule type" value="Genomic_DNA"/>
</dbReference>
<dbReference type="InterPro" id="IPR002744">
    <property type="entry name" value="MIP18-like"/>
</dbReference>
<dbReference type="AlphaFoldDB" id="A0A974PVS3"/>
<evidence type="ECO:0000313" key="3">
    <source>
        <dbReference type="Proteomes" id="UP000663444"/>
    </source>
</evidence>
<dbReference type="SUPFAM" id="SSF117916">
    <property type="entry name" value="Fe-S cluster assembly (FSCA) domain-like"/>
    <property type="match status" value="1"/>
</dbReference>
<dbReference type="InterPro" id="IPR034904">
    <property type="entry name" value="FSCA_dom_sf"/>
</dbReference>
<accession>A0A974PVS3</accession>
<dbReference type="InterPro" id="IPR052339">
    <property type="entry name" value="Fe-S_Maturation_MIP18"/>
</dbReference>
<dbReference type="RefSeq" id="WP_203385888.1">
    <property type="nucleotide sequence ID" value="NZ_CP064781.1"/>
</dbReference>
<dbReference type="PANTHER" id="PTHR42831">
    <property type="entry name" value="FE-S PROTEIN MATURATION AUXILIARY FACTOR YITW"/>
    <property type="match status" value="1"/>
</dbReference>
<organism evidence="2 3">
    <name type="scientific">Azospira restricta</name>
    <dbReference type="NCBI Taxonomy" id="404405"/>
    <lineage>
        <taxon>Bacteria</taxon>
        <taxon>Pseudomonadati</taxon>
        <taxon>Pseudomonadota</taxon>
        <taxon>Betaproteobacteria</taxon>
        <taxon>Rhodocyclales</taxon>
        <taxon>Rhodocyclaceae</taxon>
        <taxon>Azospira</taxon>
    </lineage>
</organism>
<keyword evidence="3" id="KW-1185">Reference proteome</keyword>
<evidence type="ECO:0000259" key="1">
    <source>
        <dbReference type="Pfam" id="PF01883"/>
    </source>
</evidence>
<feature type="domain" description="MIP18 family-like" evidence="1">
    <location>
        <begin position="20"/>
        <end position="93"/>
    </location>
</feature>
<proteinExistence type="predicted"/>
<protein>
    <submittedName>
        <fullName evidence="2">SUF system Fe-S cluster assembly protein</fullName>
    </submittedName>
</protein>
<dbReference type="Proteomes" id="UP000663444">
    <property type="component" value="Chromosome"/>
</dbReference>
<dbReference type="InterPro" id="IPR014291">
    <property type="entry name" value="SUF_FeS_clus_asmbl-assoc"/>
</dbReference>
<name>A0A974PVS3_9RHOO</name>
<sequence length="116" mass="12561">MPLLDWLKHPEPGNAAAALEAAVIAALRTVFDPEIPVNIYDLGLVYALEVEAGGQVRIRMTLTAPACPVARTFPAKVAEAVRQVEGVSDVAVDLVWEPRWTRAMMSEAARLQLGLL</sequence>
<dbReference type="NCBIfam" id="TIGR02945">
    <property type="entry name" value="SUF_assoc"/>
    <property type="match status" value="1"/>
</dbReference>
<dbReference type="Gene3D" id="3.30.300.130">
    <property type="entry name" value="Fe-S cluster assembly (FSCA)"/>
    <property type="match status" value="1"/>
</dbReference>
<evidence type="ECO:0000313" key="2">
    <source>
        <dbReference type="EMBL" id="QRJ62355.1"/>
    </source>
</evidence>
<dbReference type="Pfam" id="PF01883">
    <property type="entry name" value="FeS_assembly_P"/>
    <property type="match status" value="1"/>
</dbReference>
<dbReference type="PANTHER" id="PTHR42831:SF1">
    <property type="entry name" value="FE-S PROTEIN MATURATION AUXILIARY FACTOR YITW"/>
    <property type="match status" value="1"/>
</dbReference>
<gene>
    <name evidence="2" type="ORF">IWH25_11185</name>
</gene>